<dbReference type="RefSeq" id="WP_203680276.1">
    <property type="nucleotide sequence ID" value="NZ_BOMW01000027.1"/>
</dbReference>
<organism evidence="8 9">
    <name type="scientific">Actinoplanes siamensis</name>
    <dbReference type="NCBI Taxonomy" id="1223317"/>
    <lineage>
        <taxon>Bacteria</taxon>
        <taxon>Bacillati</taxon>
        <taxon>Actinomycetota</taxon>
        <taxon>Actinomycetes</taxon>
        <taxon>Micromonosporales</taxon>
        <taxon>Micromonosporaceae</taxon>
        <taxon>Actinoplanes</taxon>
    </lineage>
</organism>
<proteinExistence type="predicted"/>
<evidence type="ECO:0000313" key="9">
    <source>
        <dbReference type="Proteomes" id="UP000629619"/>
    </source>
</evidence>
<keyword evidence="2" id="KW-0813">Transport</keyword>
<accession>A0A919N6X4</accession>
<feature type="transmembrane region" description="Helical" evidence="7">
    <location>
        <begin position="302"/>
        <end position="325"/>
    </location>
</feature>
<feature type="transmembrane region" description="Helical" evidence="7">
    <location>
        <begin position="96"/>
        <end position="115"/>
    </location>
</feature>
<evidence type="ECO:0000256" key="4">
    <source>
        <dbReference type="ARBA" id="ARBA00022692"/>
    </source>
</evidence>
<gene>
    <name evidence="8" type="ORF">Asi03nite_30390</name>
</gene>
<dbReference type="InterPro" id="IPR036259">
    <property type="entry name" value="MFS_trans_sf"/>
</dbReference>
<evidence type="ECO:0000256" key="6">
    <source>
        <dbReference type="ARBA" id="ARBA00023136"/>
    </source>
</evidence>
<keyword evidence="4 7" id="KW-0812">Transmembrane</keyword>
<sequence length="409" mass="40838">MRERGDLRILLLTTFVSWLGQRLTAVALPLVALERTGSTWTTGLVAGAAGLPLVTSGWWAGPLRGRITGGRSLAVIMLGQALGLLVVPVAEVTGGVTAVHLAVGGLLAGVCAAVAGPARSALTADVGDRIGAGHAARALAWQDLAHRASMVIAPPLAAAAVAAGGTIPLLWSESCGIAVAALLLPAVRTRPAHPRHTEPPVRLREVWRRHPDLRRILVTSGVGGAVWFAFALGLAVLGAQTGRPGALIAAGLTGYGIGSVCGALLVPSVTTRLPALPTAAVSWMVLGASFAAMAAGAGSVPFVGVCAALGGAVMPFGIAAVNTLISSRTTGAERRAAFAAESVVHDGAGTLGMLLGGAVIGLAGARPTLLAAGLLQIAVAVLVLVNGRSPRASRSERPATAVSSSMMSG</sequence>
<evidence type="ECO:0000256" key="3">
    <source>
        <dbReference type="ARBA" id="ARBA00022475"/>
    </source>
</evidence>
<dbReference type="PANTHER" id="PTHR23513:SF9">
    <property type="entry name" value="ENTEROBACTIN EXPORTER ENTS"/>
    <property type="match status" value="1"/>
</dbReference>
<dbReference type="SUPFAM" id="SSF103473">
    <property type="entry name" value="MFS general substrate transporter"/>
    <property type="match status" value="1"/>
</dbReference>
<feature type="transmembrane region" description="Helical" evidence="7">
    <location>
        <begin position="369"/>
        <end position="387"/>
    </location>
</feature>
<evidence type="ECO:0000256" key="2">
    <source>
        <dbReference type="ARBA" id="ARBA00022448"/>
    </source>
</evidence>
<keyword evidence="5 7" id="KW-1133">Transmembrane helix</keyword>
<feature type="transmembrane region" description="Helical" evidence="7">
    <location>
        <begin position="43"/>
        <end position="61"/>
    </location>
</feature>
<dbReference type="GO" id="GO:0005886">
    <property type="term" value="C:plasma membrane"/>
    <property type="evidence" value="ECO:0007669"/>
    <property type="project" value="UniProtKB-SubCell"/>
</dbReference>
<comment type="subcellular location">
    <subcellularLocation>
        <location evidence="1">Cell inner membrane</location>
        <topology evidence="1">Multi-pass membrane protein</topology>
    </subcellularLocation>
</comment>
<dbReference type="GO" id="GO:0022857">
    <property type="term" value="F:transmembrane transporter activity"/>
    <property type="evidence" value="ECO:0007669"/>
    <property type="project" value="InterPro"/>
</dbReference>
<evidence type="ECO:0000313" key="8">
    <source>
        <dbReference type="EMBL" id="GIF05501.1"/>
    </source>
</evidence>
<dbReference type="EMBL" id="BOMW01000027">
    <property type="protein sequence ID" value="GIF05501.1"/>
    <property type="molecule type" value="Genomic_DNA"/>
</dbReference>
<feature type="transmembrane region" description="Helical" evidence="7">
    <location>
        <begin position="216"/>
        <end position="239"/>
    </location>
</feature>
<comment type="caution">
    <text evidence="8">The sequence shown here is derived from an EMBL/GenBank/DDBJ whole genome shotgun (WGS) entry which is preliminary data.</text>
</comment>
<keyword evidence="9" id="KW-1185">Reference proteome</keyword>
<dbReference type="Pfam" id="PF07690">
    <property type="entry name" value="MFS_1"/>
    <property type="match status" value="1"/>
</dbReference>
<feature type="transmembrane region" description="Helical" evidence="7">
    <location>
        <begin position="273"/>
        <end position="296"/>
    </location>
</feature>
<protein>
    <recommendedName>
        <fullName evidence="10">MFS transporter</fullName>
    </recommendedName>
</protein>
<feature type="transmembrane region" description="Helical" evidence="7">
    <location>
        <begin position="73"/>
        <end position="90"/>
    </location>
</feature>
<name>A0A919N6X4_9ACTN</name>
<dbReference type="Gene3D" id="1.20.1250.20">
    <property type="entry name" value="MFS general substrate transporter like domains"/>
    <property type="match status" value="1"/>
</dbReference>
<reference evidence="8" key="1">
    <citation type="submission" date="2021-01" db="EMBL/GenBank/DDBJ databases">
        <title>Whole genome shotgun sequence of Actinoplanes siamensis NBRC 109076.</title>
        <authorList>
            <person name="Komaki H."/>
            <person name="Tamura T."/>
        </authorList>
    </citation>
    <scope>NUCLEOTIDE SEQUENCE</scope>
    <source>
        <strain evidence="8">NBRC 109076</strain>
    </source>
</reference>
<dbReference type="Proteomes" id="UP000629619">
    <property type="component" value="Unassembled WGS sequence"/>
</dbReference>
<feature type="transmembrane region" description="Helical" evidence="7">
    <location>
        <begin position="245"/>
        <end position="266"/>
    </location>
</feature>
<evidence type="ECO:0000256" key="7">
    <source>
        <dbReference type="SAM" id="Phobius"/>
    </source>
</evidence>
<keyword evidence="6 7" id="KW-0472">Membrane</keyword>
<dbReference type="AlphaFoldDB" id="A0A919N6X4"/>
<evidence type="ECO:0000256" key="1">
    <source>
        <dbReference type="ARBA" id="ARBA00004429"/>
    </source>
</evidence>
<dbReference type="PANTHER" id="PTHR23513">
    <property type="entry name" value="INTEGRAL MEMBRANE EFFLUX PROTEIN-RELATED"/>
    <property type="match status" value="1"/>
</dbReference>
<feature type="transmembrane region" description="Helical" evidence="7">
    <location>
        <begin position="337"/>
        <end position="363"/>
    </location>
</feature>
<dbReference type="InterPro" id="IPR011701">
    <property type="entry name" value="MFS"/>
</dbReference>
<evidence type="ECO:0008006" key="10">
    <source>
        <dbReference type="Google" id="ProtNLM"/>
    </source>
</evidence>
<keyword evidence="3" id="KW-1003">Cell membrane</keyword>
<evidence type="ECO:0000256" key="5">
    <source>
        <dbReference type="ARBA" id="ARBA00022989"/>
    </source>
</evidence>